<evidence type="ECO:0000256" key="1">
    <source>
        <dbReference type="SAM" id="MobiDB-lite"/>
    </source>
</evidence>
<keyword evidence="2" id="KW-0418">Kinase</keyword>
<proteinExistence type="predicted"/>
<sequence>MTDSRLSGPPLPAAPDRSDILAAVTAAVDRCARRWAWQGPAGSAERWLGENGPKDLDLWYAPAPGPQTPAQAIAAALPCAVVAEAHDPRRLRHVSLAVETAAGPAVVDLSYGDLRVGPVLLAPVDDIDVDPVTHRLTGAAAVADLLVRPVLRGRLPEQSRLAEARDAWAATTPDARAALRDRLAAQLGIRVAGELVAAAGGAAPDPGLPGRARARLAALSLARRNATATWRQRRAVLPAGRSAGPLGLRTRGVVVALVGTDGSGKSTVADGLRARLQRYGFSTATAYFGMARGNLPGVGLARRLLGVPAVPADPAARPVSSPPVRGSPGADRPVSSPPARGSPGPDRPSGNPGLRRAAAWFYAAEYVWRYLSTVAPARARRRVVIVDRWVYDLRESPWPGSPAARVAERLVPSPDVLVLPDAPAELIHRRKPERPQAEQAAQQDRFRRLLAEHPARHAEVVVDTSGATADNLAPLVAAVVTAAHRSRRGPR</sequence>
<dbReference type="SUPFAM" id="SSF52540">
    <property type="entry name" value="P-loop containing nucleoside triphosphate hydrolases"/>
    <property type="match status" value="1"/>
</dbReference>
<dbReference type="EMBL" id="SHKY01000001">
    <property type="protein sequence ID" value="RZU54377.1"/>
    <property type="molecule type" value="Genomic_DNA"/>
</dbReference>
<reference evidence="2 3" key="1">
    <citation type="submission" date="2019-02" db="EMBL/GenBank/DDBJ databases">
        <title>Sequencing the genomes of 1000 actinobacteria strains.</title>
        <authorList>
            <person name="Klenk H.-P."/>
        </authorList>
    </citation>
    <scope>NUCLEOTIDE SEQUENCE [LARGE SCALE GENOMIC DNA]</scope>
    <source>
        <strain evidence="2 3">DSM 45162</strain>
    </source>
</reference>
<dbReference type="RefSeq" id="WP_130512738.1">
    <property type="nucleotide sequence ID" value="NZ_SHKY01000001.1"/>
</dbReference>
<dbReference type="InterPro" id="IPR027417">
    <property type="entry name" value="P-loop_NTPase"/>
</dbReference>
<gene>
    <name evidence="2" type="ORF">EV385_6328</name>
</gene>
<dbReference type="GO" id="GO:0016301">
    <property type="term" value="F:kinase activity"/>
    <property type="evidence" value="ECO:0007669"/>
    <property type="project" value="UniProtKB-KW"/>
</dbReference>
<evidence type="ECO:0000313" key="3">
    <source>
        <dbReference type="Proteomes" id="UP000292564"/>
    </source>
</evidence>
<keyword evidence="2" id="KW-0808">Transferase</keyword>
<keyword evidence="3" id="KW-1185">Reference proteome</keyword>
<feature type="compositionally biased region" description="Low complexity" evidence="1">
    <location>
        <begin position="311"/>
        <end position="330"/>
    </location>
</feature>
<feature type="region of interest" description="Disordered" evidence="1">
    <location>
        <begin position="311"/>
        <end position="352"/>
    </location>
</feature>
<accession>A0A4Q7ZT37</accession>
<dbReference type="AlphaFoldDB" id="A0A4Q7ZT37"/>
<name>A0A4Q7ZT37_9ACTN</name>
<dbReference type="OrthoDB" id="3282024at2"/>
<comment type="caution">
    <text evidence="2">The sequence shown here is derived from an EMBL/GenBank/DDBJ whole genome shotgun (WGS) entry which is preliminary data.</text>
</comment>
<dbReference type="Gene3D" id="3.40.50.300">
    <property type="entry name" value="P-loop containing nucleotide triphosphate hydrolases"/>
    <property type="match status" value="1"/>
</dbReference>
<evidence type="ECO:0000313" key="2">
    <source>
        <dbReference type="EMBL" id="RZU54377.1"/>
    </source>
</evidence>
<protein>
    <submittedName>
        <fullName evidence="2">Thymidylate kinase</fullName>
    </submittedName>
</protein>
<organism evidence="2 3">
    <name type="scientific">Krasilnikovia cinnamomea</name>
    <dbReference type="NCBI Taxonomy" id="349313"/>
    <lineage>
        <taxon>Bacteria</taxon>
        <taxon>Bacillati</taxon>
        <taxon>Actinomycetota</taxon>
        <taxon>Actinomycetes</taxon>
        <taxon>Micromonosporales</taxon>
        <taxon>Micromonosporaceae</taxon>
        <taxon>Krasilnikovia</taxon>
    </lineage>
</organism>
<dbReference type="Proteomes" id="UP000292564">
    <property type="component" value="Unassembled WGS sequence"/>
</dbReference>